<gene>
    <name evidence="2" type="ORF">MGWOODY_Smn1220</name>
</gene>
<dbReference type="EMBL" id="CZQE01000200">
    <property type="protein sequence ID" value="CUS44992.1"/>
    <property type="molecule type" value="Genomic_DNA"/>
</dbReference>
<protein>
    <submittedName>
        <fullName evidence="2">Uncharacterized protein</fullName>
    </submittedName>
</protein>
<name>A0A170PP30_9ZZZZ</name>
<accession>A0A170PP30</accession>
<dbReference type="AlphaFoldDB" id="A0A170PP30"/>
<evidence type="ECO:0000256" key="1">
    <source>
        <dbReference type="SAM" id="MobiDB-lite"/>
    </source>
</evidence>
<sequence>MNSNKRSRGRPVGTGLDDGPTLKKVADMIVANPSLRPTTAIRRALDKPEPSNIRRLQVKWKAGKAEYMAEAQARRAAASTPARRVSAPYSPRRGRNIVEAHRKMQEALGPGFRAAQEMMNSPGMRAAQEAARRYQESPAMRAIEEFRNSPTMRAIEELQNSPTMRAMRELQDSPMMRAAREMEKVQRLLKGGF</sequence>
<organism evidence="2">
    <name type="scientific">hydrothermal vent metagenome</name>
    <dbReference type="NCBI Taxonomy" id="652676"/>
    <lineage>
        <taxon>unclassified sequences</taxon>
        <taxon>metagenomes</taxon>
        <taxon>ecological metagenomes</taxon>
    </lineage>
</organism>
<reference evidence="2" key="1">
    <citation type="submission" date="2015-10" db="EMBL/GenBank/DDBJ databases">
        <authorList>
            <person name="Gilbert D.G."/>
        </authorList>
    </citation>
    <scope>NUCLEOTIDE SEQUENCE</scope>
</reference>
<evidence type="ECO:0000313" key="2">
    <source>
        <dbReference type="EMBL" id="CUS44992.1"/>
    </source>
</evidence>
<proteinExistence type="predicted"/>
<feature type="region of interest" description="Disordered" evidence="1">
    <location>
        <begin position="1"/>
        <end position="21"/>
    </location>
</feature>